<gene>
    <name evidence="9" type="ORF">ABL_00108</name>
</gene>
<organism evidence="9 10">
    <name type="scientific">Aspergillus niger</name>
    <dbReference type="NCBI Taxonomy" id="5061"/>
    <lineage>
        <taxon>Eukaryota</taxon>
        <taxon>Fungi</taxon>
        <taxon>Dikarya</taxon>
        <taxon>Ascomycota</taxon>
        <taxon>Pezizomycotina</taxon>
        <taxon>Eurotiomycetes</taxon>
        <taxon>Eurotiomycetidae</taxon>
        <taxon>Eurotiales</taxon>
        <taxon>Aspergillaceae</taxon>
        <taxon>Aspergillus</taxon>
        <taxon>Aspergillus subgen. Circumdati</taxon>
    </lineage>
</organism>
<protein>
    <recommendedName>
        <fullName evidence="5">Acetyl-coenzyme A synthetase</fullName>
        <ecNumber evidence="5">6.2.1.1</ecNumber>
    </recommendedName>
</protein>
<dbReference type="GO" id="GO:0005829">
    <property type="term" value="C:cytosol"/>
    <property type="evidence" value="ECO:0007669"/>
    <property type="project" value="TreeGrafter"/>
</dbReference>
<dbReference type="NCBIfam" id="TIGR02188">
    <property type="entry name" value="Ac_CoA_lig_AcsA"/>
    <property type="match status" value="1"/>
</dbReference>
<dbReference type="OMA" id="ETPLFML"/>
<name>A0A100I244_ASPNG</name>
<evidence type="ECO:0000259" key="7">
    <source>
        <dbReference type="Pfam" id="PF13193"/>
    </source>
</evidence>
<comment type="catalytic activity">
    <reaction evidence="5">
        <text>acetate + ATP + CoA = acetyl-CoA + AMP + diphosphate</text>
        <dbReference type="Rhea" id="RHEA:23176"/>
        <dbReference type="ChEBI" id="CHEBI:30089"/>
        <dbReference type="ChEBI" id="CHEBI:30616"/>
        <dbReference type="ChEBI" id="CHEBI:33019"/>
        <dbReference type="ChEBI" id="CHEBI:57287"/>
        <dbReference type="ChEBI" id="CHEBI:57288"/>
        <dbReference type="ChEBI" id="CHEBI:456215"/>
        <dbReference type="EC" id="6.2.1.1"/>
    </reaction>
</comment>
<dbReference type="GO" id="GO:0003987">
    <property type="term" value="F:acetate-CoA ligase activity"/>
    <property type="evidence" value="ECO:0007669"/>
    <property type="project" value="UniProtKB-UniRule"/>
</dbReference>
<dbReference type="AlphaFoldDB" id="A0A100I244"/>
<dbReference type="OrthoDB" id="1706066at2759"/>
<evidence type="ECO:0000313" key="10">
    <source>
        <dbReference type="Proteomes" id="UP000068243"/>
    </source>
</evidence>
<evidence type="ECO:0000256" key="3">
    <source>
        <dbReference type="ARBA" id="ARBA00022741"/>
    </source>
</evidence>
<accession>A0A100I244</accession>
<evidence type="ECO:0000259" key="8">
    <source>
        <dbReference type="Pfam" id="PF16177"/>
    </source>
</evidence>
<dbReference type="FunFam" id="3.40.50.12780:FF:000001">
    <property type="entry name" value="Acetyl-coenzyme A synthetase"/>
    <property type="match status" value="1"/>
</dbReference>
<proteinExistence type="inferred from homology"/>
<dbReference type="Gene3D" id="3.40.50.12780">
    <property type="entry name" value="N-terminal domain of ligase-like"/>
    <property type="match status" value="1"/>
</dbReference>
<keyword evidence="3 5" id="KW-0547">Nucleotide-binding</keyword>
<dbReference type="EC" id="6.2.1.1" evidence="5"/>
<evidence type="ECO:0000256" key="5">
    <source>
        <dbReference type="RuleBase" id="RU361147"/>
    </source>
</evidence>
<dbReference type="PANTHER" id="PTHR24095">
    <property type="entry name" value="ACETYL-COENZYME A SYNTHETASE"/>
    <property type="match status" value="1"/>
</dbReference>
<dbReference type="GO" id="GO:0016208">
    <property type="term" value="F:AMP binding"/>
    <property type="evidence" value="ECO:0007669"/>
    <property type="project" value="InterPro"/>
</dbReference>
<dbReference type="NCBIfam" id="NF001208">
    <property type="entry name" value="PRK00174.1"/>
    <property type="match status" value="1"/>
</dbReference>
<sequence>MASDVMTVAFEWRERHPSQPHLGNMLQYHDLYKQSIESPSQFWSNQARELLWFTQDFHTPHIGSFEDGYNAWFLGGQLNASFNCIDRHMIDDPDRVAIIYEPDDPNQVVKRVTYGELLGHVSKLAGFLRSQGVKKGDIVTIYMSMVPEVIYSLLACARIGAVHSVVFAGFSAAALRDRIVDANSKVVITADEGRRGGKSIPTKHIVDEALKNCPCVSTVLIYERTGSQVPCVTGRDFWWNEEVKKFPTYISPEPMDSEDYLFMLYTSGSTGKPKGVLHSTAGYLLGAAVTGKYVFDVHKDDIFFCAGDIGWITGHTYVAYAPLLLGCTTVMFEGTPAYPSYTRYWEIIAKHAVTHFYAAPTALRLLKRSVSKEDVAGFDTSSLRVLGSVGEPIAPEVWKWYSDFMGNAKAYITDTYWQTETGSHIIAAMAGVTPMKPGCASLPCFGIDAAIIDPVSGKELEGYSVEGVLAIKQPWPSMARTIRGDHRRYMESYLDVYKGYYFTGDGAFRDFDGHLWIRGRIDDVINVSGHRLSTSEIESAAIEHGAVAEIAVIGVADDLTGQAINAFVSLKTLDKPPEIENDLVLQIRRLIGPFAVPKKVIIVRELPKTRSGKNVRRILRKIASGDTDFGDTSTLADPGIVNDVIQAFSRGVKRAPRP</sequence>
<dbReference type="Gene3D" id="3.30.300.30">
    <property type="match status" value="1"/>
</dbReference>
<dbReference type="InterPro" id="IPR042099">
    <property type="entry name" value="ANL_N_sf"/>
</dbReference>
<dbReference type="VEuPathDB" id="FungiDB:ATCC64974_80800"/>
<evidence type="ECO:0000256" key="2">
    <source>
        <dbReference type="ARBA" id="ARBA00022598"/>
    </source>
</evidence>
<feature type="domain" description="AMP-binding enzyme C-terminal" evidence="7">
    <location>
        <begin position="536"/>
        <end position="613"/>
    </location>
</feature>
<dbReference type="GO" id="GO:0005524">
    <property type="term" value="F:ATP binding"/>
    <property type="evidence" value="ECO:0007669"/>
    <property type="project" value="UniProtKB-UniRule"/>
</dbReference>
<dbReference type="VEuPathDB" id="FungiDB:M747DRAFT_259885"/>
<dbReference type="EMBL" id="BCMY01000001">
    <property type="protein sequence ID" value="GAQ33329.1"/>
    <property type="molecule type" value="Genomic_DNA"/>
</dbReference>
<dbReference type="InterPro" id="IPR000873">
    <property type="entry name" value="AMP-dep_synth/lig_dom"/>
</dbReference>
<feature type="domain" description="AMP-dependent synthetase/ligase" evidence="6">
    <location>
        <begin position="91"/>
        <end position="475"/>
    </location>
</feature>
<dbReference type="Pfam" id="PF13193">
    <property type="entry name" value="AMP-binding_C"/>
    <property type="match status" value="1"/>
</dbReference>
<reference evidence="10" key="1">
    <citation type="journal article" date="2016" name="Genome Announc.">
        <title>Draft genome sequence of Aspergillus niger strain An76.</title>
        <authorList>
            <person name="Gong W."/>
            <person name="Cheng Z."/>
            <person name="Zhang H."/>
            <person name="Liu L."/>
            <person name="Gao P."/>
            <person name="Wang L."/>
        </authorList>
    </citation>
    <scope>NUCLEOTIDE SEQUENCE [LARGE SCALE GENOMIC DNA]</scope>
    <source>
        <strain evidence="10">An76</strain>
    </source>
</reference>
<dbReference type="InterPro" id="IPR020845">
    <property type="entry name" value="AMP-binding_CS"/>
</dbReference>
<dbReference type="VEuPathDB" id="FungiDB:An04g05620"/>
<feature type="domain" description="Acetyl-coenzyme A synthetase N-terminal" evidence="8">
    <location>
        <begin position="28"/>
        <end position="84"/>
    </location>
</feature>
<evidence type="ECO:0000256" key="4">
    <source>
        <dbReference type="ARBA" id="ARBA00022840"/>
    </source>
</evidence>
<dbReference type="SUPFAM" id="SSF56801">
    <property type="entry name" value="Acetyl-CoA synthetase-like"/>
    <property type="match status" value="1"/>
</dbReference>
<keyword evidence="4 5" id="KW-0067">ATP-binding</keyword>
<evidence type="ECO:0000259" key="6">
    <source>
        <dbReference type="Pfam" id="PF00501"/>
    </source>
</evidence>
<dbReference type="Pfam" id="PF16177">
    <property type="entry name" value="ACAS_N"/>
    <property type="match status" value="1"/>
</dbReference>
<dbReference type="InterPro" id="IPR032387">
    <property type="entry name" value="ACAS_N"/>
</dbReference>
<dbReference type="PROSITE" id="PS00455">
    <property type="entry name" value="AMP_BINDING"/>
    <property type="match status" value="1"/>
</dbReference>
<dbReference type="Pfam" id="PF00501">
    <property type="entry name" value="AMP-binding"/>
    <property type="match status" value="1"/>
</dbReference>
<dbReference type="Proteomes" id="UP000068243">
    <property type="component" value="Unassembled WGS sequence"/>
</dbReference>
<comment type="similarity">
    <text evidence="1 5">Belongs to the ATP-dependent AMP-binding enzyme family.</text>
</comment>
<dbReference type="PANTHER" id="PTHR24095:SF14">
    <property type="entry name" value="ACETYL-COENZYME A SYNTHETASE 1"/>
    <property type="match status" value="1"/>
</dbReference>
<dbReference type="InterPro" id="IPR011904">
    <property type="entry name" value="Ac_CoA_lig"/>
</dbReference>
<dbReference type="InterPro" id="IPR025110">
    <property type="entry name" value="AMP-bd_C"/>
</dbReference>
<evidence type="ECO:0000256" key="1">
    <source>
        <dbReference type="ARBA" id="ARBA00006432"/>
    </source>
</evidence>
<dbReference type="InterPro" id="IPR045851">
    <property type="entry name" value="AMP-bd_C_sf"/>
</dbReference>
<dbReference type="VEuPathDB" id="FungiDB:ASPNIDRAFT2_1146630"/>
<dbReference type="GO" id="GO:0019427">
    <property type="term" value="P:acetyl-CoA biosynthetic process from acetate"/>
    <property type="evidence" value="ECO:0007669"/>
    <property type="project" value="InterPro"/>
</dbReference>
<evidence type="ECO:0000313" key="9">
    <source>
        <dbReference type="EMBL" id="GAQ33329.1"/>
    </source>
</evidence>
<comment type="caution">
    <text evidence="9">The sequence shown here is derived from an EMBL/GenBank/DDBJ whole genome shotgun (WGS) entry which is preliminary data.</text>
</comment>
<dbReference type="CDD" id="cd05966">
    <property type="entry name" value="ACS"/>
    <property type="match status" value="1"/>
</dbReference>
<keyword evidence="2 5" id="KW-0436">Ligase</keyword>